<keyword evidence="2" id="KW-1185">Reference proteome</keyword>
<reference evidence="1" key="1">
    <citation type="submission" date="2015-06" db="UniProtKB">
        <authorList>
            <consortium name="EnsemblPlants"/>
        </authorList>
    </citation>
    <scope>IDENTIFICATION</scope>
</reference>
<name>I1P312_ORYGL</name>
<evidence type="ECO:0000313" key="2">
    <source>
        <dbReference type="Proteomes" id="UP000007306"/>
    </source>
</evidence>
<protein>
    <submittedName>
        <fullName evidence="1">Uncharacterized protein</fullName>
    </submittedName>
</protein>
<dbReference type="Proteomes" id="UP000007306">
    <property type="component" value="Chromosome 2"/>
</dbReference>
<dbReference type="EnsemblPlants" id="ORGLA02G0236800.1">
    <property type="protein sequence ID" value="ORGLA02G0236800.1"/>
    <property type="gene ID" value="ORGLA02G0236800"/>
</dbReference>
<dbReference type="HOGENOM" id="CLU_2726325_0_0_1"/>
<dbReference type="AlphaFoldDB" id="I1P312"/>
<accession>I1P312</accession>
<organism evidence="1 2">
    <name type="scientific">Oryza glaberrima</name>
    <name type="common">African rice</name>
    <dbReference type="NCBI Taxonomy" id="4538"/>
    <lineage>
        <taxon>Eukaryota</taxon>
        <taxon>Viridiplantae</taxon>
        <taxon>Streptophyta</taxon>
        <taxon>Embryophyta</taxon>
        <taxon>Tracheophyta</taxon>
        <taxon>Spermatophyta</taxon>
        <taxon>Magnoliopsida</taxon>
        <taxon>Liliopsida</taxon>
        <taxon>Poales</taxon>
        <taxon>Poaceae</taxon>
        <taxon>BOP clade</taxon>
        <taxon>Oryzoideae</taxon>
        <taxon>Oryzeae</taxon>
        <taxon>Oryzinae</taxon>
        <taxon>Oryza</taxon>
    </lineage>
</organism>
<dbReference type="Gramene" id="ORGLA02G0236800.1">
    <property type="protein sequence ID" value="ORGLA02G0236800.1"/>
    <property type="gene ID" value="ORGLA02G0236800"/>
</dbReference>
<sequence>MLVQQLTTCSGEFGGSRQFVTYAPMMASPANTSSRVAPSQPFSQQVWVQIRTRLSLSCSPSSSDFPSWWLTA</sequence>
<reference evidence="1 2" key="2">
    <citation type="submission" date="2018-04" db="EMBL/GenBank/DDBJ databases">
        <title>OglaRS2 (Oryza glaberrima Reference Sequence Version 2).</title>
        <authorList>
            <person name="Zhang J."/>
            <person name="Kudrna D."/>
            <person name="Lee S."/>
            <person name="Talag J."/>
            <person name="Rajasekar S."/>
            <person name="Wing R.A."/>
        </authorList>
    </citation>
    <scope>NUCLEOTIDE SEQUENCE [LARGE SCALE GENOMIC DNA]</scope>
    <source>
        <strain evidence="1 2">cv. IRGC 96717</strain>
    </source>
</reference>
<evidence type="ECO:0000313" key="1">
    <source>
        <dbReference type="EnsemblPlants" id="ORGLA02G0236800.1"/>
    </source>
</evidence>
<proteinExistence type="predicted"/>